<gene>
    <name evidence="2" type="ORF">KC19_8G105000</name>
</gene>
<feature type="region of interest" description="Disordered" evidence="1">
    <location>
        <begin position="139"/>
        <end position="214"/>
    </location>
</feature>
<sequence>MLHSPGVQGSSYSPIRSALFVFLTQQPPGPFFPRTTMPGSPCRTMYLCPPKNSPFCASTLFSSNPSRSFSISPAFNSGKVALCAQMLPSWPTMAAANSECPGEISYIRWSSTYTCQDMIAAGFSPSRSAQLQLNITTRKHLHQKPSPTSTQTPPITAHTQTTNKNPTLTSHHPIQLHTPPNPTKRGTSNNKKPKITFTSTTMYTQPHVRSTKGA</sequence>
<protein>
    <submittedName>
        <fullName evidence="2">Uncharacterized protein</fullName>
    </submittedName>
</protein>
<dbReference type="EMBL" id="CM026429">
    <property type="protein sequence ID" value="KAG0564367.1"/>
    <property type="molecule type" value="Genomic_DNA"/>
</dbReference>
<comment type="caution">
    <text evidence="2">The sequence shown here is derived from an EMBL/GenBank/DDBJ whole genome shotgun (WGS) entry which is preliminary data.</text>
</comment>
<evidence type="ECO:0000313" key="2">
    <source>
        <dbReference type="EMBL" id="KAG0564367.1"/>
    </source>
</evidence>
<reference evidence="2" key="1">
    <citation type="submission" date="2020-06" db="EMBL/GenBank/DDBJ databases">
        <title>WGS assembly of Ceratodon purpureus strain R40.</title>
        <authorList>
            <person name="Carey S.B."/>
            <person name="Jenkins J."/>
            <person name="Shu S."/>
            <person name="Lovell J.T."/>
            <person name="Sreedasyam A."/>
            <person name="Maumus F."/>
            <person name="Tiley G.P."/>
            <person name="Fernandez-Pozo N."/>
            <person name="Barry K."/>
            <person name="Chen C."/>
            <person name="Wang M."/>
            <person name="Lipzen A."/>
            <person name="Daum C."/>
            <person name="Saski C.A."/>
            <person name="Payton A.C."/>
            <person name="Mcbreen J.C."/>
            <person name="Conrad R.E."/>
            <person name="Kollar L.M."/>
            <person name="Olsson S."/>
            <person name="Huttunen S."/>
            <person name="Landis J.B."/>
            <person name="Wickett N.J."/>
            <person name="Johnson M.G."/>
            <person name="Rensing S.A."/>
            <person name="Grimwood J."/>
            <person name="Schmutz J."/>
            <person name="Mcdaniel S.F."/>
        </authorList>
    </citation>
    <scope>NUCLEOTIDE SEQUENCE</scope>
    <source>
        <strain evidence="2">R40</strain>
    </source>
</reference>
<organism evidence="2 3">
    <name type="scientific">Ceratodon purpureus</name>
    <name type="common">Fire moss</name>
    <name type="synonym">Dicranum purpureum</name>
    <dbReference type="NCBI Taxonomy" id="3225"/>
    <lineage>
        <taxon>Eukaryota</taxon>
        <taxon>Viridiplantae</taxon>
        <taxon>Streptophyta</taxon>
        <taxon>Embryophyta</taxon>
        <taxon>Bryophyta</taxon>
        <taxon>Bryophytina</taxon>
        <taxon>Bryopsida</taxon>
        <taxon>Dicranidae</taxon>
        <taxon>Pseudoditrichales</taxon>
        <taxon>Ditrichaceae</taxon>
        <taxon>Ceratodon</taxon>
    </lineage>
</organism>
<feature type="compositionally biased region" description="Polar residues" evidence="1">
    <location>
        <begin position="157"/>
        <end position="172"/>
    </location>
</feature>
<accession>A0A8T0H0N5</accession>
<dbReference type="AlphaFoldDB" id="A0A8T0H0N5"/>
<proteinExistence type="predicted"/>
<evidence type="ECO:0000256" key="1">
    <source>
        <dbReference type="SAM" id="MobiDB-lite"/>
    </source>
</evidence>
<feature type="compositionally biased region" description="Polar residues" evidence="1">
    <location>
        <begin position="184"/>
        <end position="214"/>
    </location>
</feature>
<evidence type="ECO:0000313" key="3">
    <source>
        <dbReference type="Proteomes" id="UP000822688"/>
    </source>
</evidence>
<keyword evidence="3" id="KW-1185">Reference proteome</keyword>
<name>A0A8T0H0N5_CERPU</name>
<feature type="compositionally biased region" description="Low complexity" evidence="1">
    <location>
        <begin position="145"/>
        <end position="156"/>
    </location>
</feature>
<dbReference type="Proteomes" id="UP000822688">
    <property type="component" value="Chromosome 8"/>
</dbReference>